<protein>
    <recommendedName>
        <fullName evidence="3">Lipoprotein</fullName>
    </recommendedName>
</protein>
<dbReference type="RefSeq" id="WP_275648500.1">
    <property type="nucleotide sequence ID" value="NZ_JARFVA010000001.1"/>
</dbReference>
<sequence length="228" mass="26312">MKIHYYALFFCLLIASCKGKSSAEIEKEEKVVFDQSLADELERMAEVDQIAAYIPQGKYTEMSQEEWKSFKDSVFTTHQKRLTQIFDKHGFVGFDLAGENGSNNFWLMVQHSDHAPDFQKKVLQQMKIAVDHNNASPSNYGLLVDRVNLNTGLPQVYGTQVDYRFDVCQAFPKNLKDSANVNQRRSEIGLPPLEEYLNRMSKMHFEINKKIFLDKGIKGPKLYEIDDQ</sequence>
<comment type="caution">
    <text evidence="1">The sequence shown here is derived from an EMBL/GenBank/DDBJ whole genome shotgun (WGS) entry which is preliminary data.</text>
</comment>
<evidence type="ECO:0008006" key="3">
    <source>
        <dbReference type="Google" id="ProtNLM"/>
    </source>
</evidence>
<dbReference type="InterPro" id="IPR046732">
    <property type="entry name" value="DUF6624"/>
</dbReference>
<name>A0ABT5XKP5_9FLAO</name>
<dbReference type="Pfam" id="PF20329">
    <property type="entry name" value="DUF6624"/>
    <property type="match status" value="1"/>
</dbReference>
<gene>
    <name evidence="1" type="ORF">PY091_04455</name>
</gene>
<dbReference type="PROSITE" id="PS51257">
    <property type="entry name" value="PROKAR_LIPOPROTEIN"/>
    <property type="match status" value="1"/>
</dbReference>
<keyword evidence="2" id="KW-1185">Reference proteome</keyword>
<evidence type="ECO:0000313" key="1">
    <source>
        <dbReference type="EMBL" id="MDF0706458.1"/>
    </source>
</evidence>
<accession>A0ABT5XKP5</accession>
<organism evidence="1 2">
    <name type="scientific">Flagellimonas okinawensis</name>
    <dbReference type="NCBI Taxonomy" id="3031324"/>
    <lineage>
        <taxon>Bacteria</taxon>
        <taxon>Pseudomonadati</taxon>
        <taxon>Bacteroidota</taxon>
        <taxon>Flavobacteriia</taxon>
        <taxon>Flavobacteriales</taxon>
        <taxon>Flavobacteriaceae</taxon>
        <taxon>Flagellimonas</taxon>
    </lineage>
</organism>
<proteinExistence type="predicted"/>
<dbReference type="EMBL" id="JARFVA010000001">
    <property type="protein sequence ID" value="MDF0706458.1"/>
    <property type="molecule type" value="Genomic_DNA"/>
</dbReference>
<evidence type="ECO:0000313" key="2">
    <source>
        <dbReference type="Proteomes" id="UP001217083"/>
    </source>
</evidence>
<dbReference type="Proteomes" id="UP001217083">
    <property type="component" value="Unassembled WGS sequence"/>
</dbReference>
<reference evidence="1 2" key="1">
    <citation type="submission" date="2023-03" db="EMBL/GenBank/DDBJ databases">
        <title>Muricauda XX sp. nov. and Muricauda XXX sp. nov., two novel species isolated from Okinawa Trough.</title>
        <authorList>
            <person name="Cao W."/>
            <person name="Deng X."/>
        </authorList>
    </citation>
    <scope>NUCLEOTIDE SEQUENCE [LARGE SCALE GENOMIC DNA]</scope>
    <source>
        <strain evidence="1 2">81s02</strain>
    </source>
</reference>